<protein>
    <submittedName>
        <fullName evidence="2">Uroporphyrinogen-III synthase</fullName>
    </submittedName>
</protein>
<dbReference type="RefSeq" id="WP_115834734.1">
    <property type="nucleotide sequence ID" value="NZ_CP025086.1"/>
</dbReference>
<comment type="caution">
    <text evidence="2">The sequence shown here is derived from an EMBL/GenBank/DDBJ whole genome shotgun (WGS) entry which is preliminary data.</text>
</comment>
<sequence length="273" mass="29152">MGSLDNLTILVPESRELNLFTTMIEDEGARVIRCPLVQILDLDDSRAAEAWLDTLISGAFEDVIWLTGEGLRRLLALARRTQRGDAFVAALGKIRSITRGPKPARALREIGLAPGLSATTPTSEGVLAALAPEDIAGRRIGVQLYPGDGTAALLAGLSARGAVLTPVTPYRYATQTETAQVVAAIKSLIEGHIDVVAFTSSPQVDRLFSVAREAGLEQPLKDAFTRVAVASIGPVVEETLQRLGITNILQPEAAFHMKPLVRSIAAWNAQRAS</sequence>
<feature type="domain" description="Tetrapyrrole biosynthesis uroporphyrinogen III synthase" evidence="1">
    <location>
        <begin position="22"/>
        <end position="253"/>
    </location>
</feature>
<dbReference type="InterPro" id="IPR039793">
    <property type="entry name" value="UROS/Hem4"/>
</dbReference>
<dbReference type="OrthoDB" id="5946419at2"/>
<reference evidence="2 3" key="1">
    <citation type="submission" date="2018-08" db="EMBL/GenBank/DDBJ databases">
        <title>Genomic Encyclopedia of Type Strains, Phase IV (KMG-IV): sequencing the most valuable type-strain genomes for metagenomic binning, comparative biology and taxonomic classification.</title>
        <authorList>
            <person name="Goeker M."/>
        </authorList>
    </citation>
    <scope>NUCLEOTIDE SEQUENCE [LARGE SCALE GENOMIC DNA]</scope>
    <source>
        <strain evidence="2 3">BW863</strain>
    </source>
</reference>
<dbReference type="Proteomes" id="UP000256900">
    <property type="component" value="Unassembled WGS sequence"/>
</dbReference>
<dbReference type="InterPro" id="IPR003754">
    <property type="entry name" value="4pyrrol_synth_uPrphyn_synth"/>
</dbReference>
<dbReference type="CDD" id="cd06578">
    <property type="entry name" value="HemD"/>
    <property type="match status" value="1"/>
</dbReference>
<gene>
    <name evidence="2" type="ORF">DES32_0100</name>
</gene>
<evidence type="ECO:0000313" key="3">
    <source>
        <dbReference type="Proteomes" id="UP000256900"/>
    </source>
</evidence>
<dbReference type="GO" id="GO:0004852">
    <property type="term" value="F:uroporphyrinogen-III synthase activity"/>
    <property type="evidence" value="ECO:0007669"/>
    <property type="project" value="InterPro"/>
</dbReference>
<dbReference type="InterPro" id="IPR036108">
    <property type="entry name" value="4pyrrol_syn_uPrphyn_synt_sf"/>
</dbReference>
<dbReference type="SUPFAM" id="SSF69618">
    <property type="entry name" value="HemD-like"/>
    <property type="match status" value="1"/>
</dbReference>
<name>A0A3D9Z5S5_9HYPH</name>
<dbReference type="EMBL" id="QUMO01000001">
    <property type="protein sequence ID" value="REF88889.1"/>
    <property type="molecule type" value="Genomic_DNA"/>
</dbReference>
<proteinExistence type="predicted"/>
<evidence type="ECO:0000259" key="1">
    <source>
        <dbReference type="Pfam" id="PF02602"/>
    </source>
</evidence>
<accession>A0A3D9Z5S5</accession>
<dbReference type="AlphaFoldDB" id="A0A3D9Z5S5"/>
<dbReference type="PANTHER" id="PTHR40082">
    <property type="entry name" value="BLR5956 PROTEIN"/>
    <property type="match status" value="1"/>
</dbReference>
<keyword evidence="3" id="KW-1185">Reference proteome</keyword>
<dbReference type="Gene3D" id="3.40.50.10090">
    <property type="match status" value="2"/>
</dbReference>
<evidence type="ECO:0000313" key="2">
    <source>
        <dbReference type="EMBL" id="REF88889.1"/>
    </source>
</evidence>
<organism evidence="2 3">
    <name type="scientific">Methylovirgula ligni</name>
    <dbReference type="NCBI Taxonomy" id="569860"/>
    <lineage>
        <taxon>Bacteria</taxon>
        <taxon>Pseudomonadati</taxon>
        <taxon>Pseudomonadota</taxon>
        <taxon>Alphaproteobacteria</taxon>
        <taxon>Hyphomicrobiales</taxon>
        <taxon>Beijerinckiaceae</taxon>
        <taxon>Methylovirgula</taxon>
    </lineage>
</organism>
<dbReference type="Pfam" id="PF02602">
    <property type="entry name" value="HEM4"/>
    <property type="match status" value="1"/>
</dbReference>
<dbReference type="PANTHER" id="PTHR40082:SF1">
    <property type="entry name" value="BLR5956 PROTEIN"/>
    <property type="match status" value="1"/>
</dbReference>
<dbReference type="GO" id="GO:0006780">
    <property type="term" value="P:uroporphyrinogen III biosynthetic process"/>
    <property type="evidence" value="ECO:0007669"/>
    <property type="project" value="InterPro"/>
</dbReference>